<sequence>MVCEIAVKNDPGAREYYNIILSQSQESALICLLKREGTRDKERLLSFFSAGVTD</sequence>
<accession>A0A0E9SB56</accession>
<organism evidence="1">
    <name type="scientific">Anguilla anguilla</name>
    <name type="common">European freshwater eel</name>
    <name type="synonym">Muraena anguilla</name>
    <dbReference type="NCBI Taxonomy" id="7936"/>
    <lineage>
        <taxon>Eukaryota</taxon>
        <taxon>Metazoa</taxon>
        <taxon>Chordata</taxon>
        <taxon>Craniata</taxon>
        <taxon>Vertebrata</taxon>
        <taxon>Euteleostomi</taxon>
        <taxon>Actinopterygii</taxon>
        <taxon>Neopterygii</taxon>
        <taxon>Teleostei</taxon>
        <taxon>Anguilliformes</taxon>
        <taxon>Anguillidae</taxon>
        <taxon>Anguilla</taxon>
    </lineage>
</organism>
<dbReference type="EMBL" id="GBXM01070662">
    <property type="protein sequence ID" value="JAH37915.1"/>
    <property type="molecule type" value="Transcribed_RNA"/>
</dbReference>
<reference evidence="1" key="2">
    <citation type="journal article" date="2015" name="Fish Shellfish Immunol.">
        <title>Early steps in the European eel (Anguilla anguilla)-Vibrio vulnificus interaction in the gills: Role of the RtxA13 toxin.</title>
        <authorList>
            <person name="Callol A."/>
            <person name="Pajuelo D."/>
            <person name="Ebbesson L."/>
            <person name="Teles M."/>
            <person name="MacKenzie S."/>
            <person name="Amaro C."/>
        </authorList>
    </citation>
    <scope>NUCLEOTIDE SEQUENCE</scope>
</reference>
<dbReference type="AlphaFoldDB" id="A0A0E9SB56"/>
<protein>
    <submittedName>
        <fullName evidence="1">Uncharacterized protein</fullName>
    </submittedName>
</protein>
<reference evidence="1" key="1">
    <citation type="submission" date="2014-11" db="EMBL/GenBank/DDBJ databases">
        <authorList>
            <person name="Amaro Gonzalez C."/>
        </authorList>
    </citation>
    <scope>NUCLEOTIDE SEQUENCE</scope>
</reference>
<name>A0A0E9SB56_ANGAN</name>
<proteinExistence type="predicted"/>
<evidence type="ECO:0000313" key="1">
    <source>
        <dbReference type="EMBL" id="JAH37915.1"/>
    </source>
</evidence>